<evidence type="ECO:0000256" key="2">
    <source>
        <dbReference type="ARBA" id="ARBA00022448"/>
    </source>
</evidence>
<dbReference type="Gene3D" id="3.40.50.300">
    <property type="entry name" value="P-loop containing nucleotide triphosphate hydrolases"/>
    <property type="match status" value="1"/>
</dbReference>
<evidence type="ECO:0000259" key="5">
    <source>
        <dbReference type="PROSITE" id="PS50893"/>
    </source>
</evidence>
<keyword evidence="4 6" id="KW-0067">ATP-binding</keyword>
<comment type="similarity">
    <text evidence="1">Belongs to the ABC transporter superfamily.</text>
</comment>
<dbReference type="GO" id="GO:0016020">
    <property type="term" value="C:membrane"/>
    <property type="evidence" value="ECO:0007669"/>
    <property type="project" value="InterPro"/>
</dbReference>
<dbReference type="SMART" id="SM00382">
    <property type="entry name" value="AAA"/>
    <property type="match status" value="1"/>
</dbReference>
<dbReference type="EMBL" id="AAMT01000011">
    <property type="protein sequence ID" value="EAQ11893.1"/>
    <property type="molecule type" value="Genomic_DNA"/>
</dbReference>
<dbReference type="PANTHER" id="PTHR46743">
    <property type="entry name" value="TEICHOIC ACIDS EXPORT ATP-BINDING PROTEIN TAGH"/>
    <property type="match status" value="1"/>
</dbReference>
<reference evidence="6 7" key="1">
    <citation type="journal article" date="2010" name="J. Bacteriol.">
        <title>Genome sequences of Pelagibaca bermudensis HTCC2601T and Maritimibacter alkaliphilus HTCC2654T, the type strains of two marine Roseobacter genera.</title>
        <authorList>
            <person name="Thrash J.C."/>
            <person name="Cho J.C."/>
            <person name="Ferriera S."/>
            <person name="Johnson J."/>
            <person name="Vergin K.L."/>
            <person name="Giovannoni S.J."/>
        </authorList>
    </citation>
    <scope>NUCLEOTIDE SEQUENCE [LARGE SCALE GENOMIC DNA]</scope>
    <source>
        <strain evidence="6 7">HTCC2654</strain>
    </source>
</reference>
<evidence type="ECO:0000256" key="3">
    <source>
        <dbReference type="ARBA" id="ARBA00022741"/>
    </source>
</evidence>
<dbReference type="PANTHER" id="PTHR46743:SF2">
    <property type="entry name" value="TEICHOIC ACIDS EXPORT ATP-BINDING PROTEIN TAGH"/>
    <property type="match status" value="1"/>
</dbReference>
<keyword evidence="3" id="KW-0547">Nucleotide-binding</keyword>
<dbReference type="InterPro" id="IPR050683">
    <property type="entry name" value="Bact_Polysacc_Export_ATP-bd"/>
</dbReference>
<evidence type="ECO:0000313" key="7">
    <source>
        <dbReference type="Proteomes" id="UP000002931"/>
    </source>
</evidence>
<dbReference type="STRING" id="314271.RB2654_07421"/>
<evidence type="ECO:0000256" key="4">
    <source>
        <dbReference type="ARBA" id="ARBA00022840"/>
    </source>
</evidence>
<dbReference type="InterPro" id="IPR003593">
    <property type="entry name" value="AAA+_ATPase"/>
</dbReference>
<evidence type="ECO:0000313" key="6">
    <source>
        <dbReference type="EMBL" id="EAQ11893.1"/>
    </source>
</evidence>
<feature type="domain" description="ABC transporter" evidence="5">
    <location>
        <begin position="2"/>
        <end position="217"/>
    </location>
</feature>
<dbReference type="GO" id="GO:0005524">
    <property type="term" value="F:ATP binding"/>
    <property type="evidence" value="ECO:0007669"/>
    <property type="project" value="UniProtKB-KW"/>
</dbReference>
<keyword evidence="7" id="KW-1185">Reference proteome</keyword>
<dbReference type="Pfam" id="PF00005">
    <property type="entry name" value="ABC_tran"/>
    <property type="match status" value="1"/>
</dbReference>
<keyword evidence="2" id="KW-0813">Transport</keyword>
<protein>
    <submittedName>
        <fullName evidence="6">Putative cell surface polysaccharide export ABC-2 transporter ATP-binding protein</fullName>
    </submittedName>
</protein>
<dbReference type="GO" id="GO:0016887">
    <property type="term" value="F:ATP hydrolysis activity"/>
    <property type="evidence" value="ECO:0007669"/>
    <property type="project" value="InterPro"/>
</dbReference>
<proteinExistence type="inferred from homology"/>
<dbReference type="OrthoDB" id="9778870at2"/>
<gene>
    <name evidence="6" type="ORF">RB2654_07421</name>
</gene>
<comment type="caution">
    <text evidence="6">The sequence shown here is derived from an EMBL/GenBank/DDBJ whole genome shotgun (WGS) entry which is preliminary data.</text>
</comment>
<dbReference type="SUPFAM" id="SSF52540">
    <property type="entry name" value="P-loop containing nucleoside triphosphate hydrolases"/>
    <property type="match status" value="1"/>
</dbReference>
<dbReference type="CDD" id="cd03220">
    <property type="entry name" value="ABC_KpsT_Wzt"/>
    <property type="match status" value="1"/>
</dbReference>
<dbReference type="InterPro" id="IPR003439">
    <property type="entry name" value="ABC_transporter-like_ATP-bd"/>
</dbReference>
<dbReference type="GO" id="GO:0140359">
    <property type="term" value="F:ABC-type transporter activity"/>
    <property type="evidence" value="ECO:0007669"/>
    <property type="project" value="InterPro"/>
</dbReference>
<accession>A3VIG2</accession>
<name>A3VIG2_9RHOB</name>
<dbReference type="PROSITE" id="PS50893">
    <property type="entry name" value="ABC_TRANSPORTER_2"/>
    <property type="match status" value="1"/>
</dbReference>
<dbReference type="AlphaFoldDB" id="A3VIG2"/>
<dbReference type="HOGENOM" id="CLU_000604_1_2_5"/>
<organism evidence="6 7">
    <name type="scientific">Maritimibacter alkaliphilus HTCC2654</name>
    <dbReference type="NCBI Taxonomy" id="314271"/>
    <lineage>
        <taxon>Bacteria</taxon>
        <taxon>Pseudomonadati</taxon>
        <taxon>Pseudomonadota</taxon>
        <taxon>Alphaproteobacteria</taxon>
        <taxon>Rhodobacterales</taxon>
        <taxon>Roseobacteraceae</taxon>
        <taxon>Maritimibacter</taxon>
    </lineage>
</organism>
<dbReference type="eggNOG" id="COG1134">
    <property type="taxonomic scope" value="Bacteria"/>
</dbReference>
<evidence type="ECO:0000256" key="1">
    <source>
        <dbReference type="ARBA" id="ARBA00005417"/>
    </source>
</evidence>
<dbReference type="Proteomes" id="UP000002931">
    <property type="component" value="Unassembled WGS sequence"/>
</dbReference>
<dbReference type="InterPro" id="IPR015860">
    <property type="entry name" value="ABC_transpr_TagH-like"/>
</dbReference>
<dbReference type="InterPro" id="IPR027417">
    <property type="entry name" value="P-loop_NTPase"/>
</dbReference>
<sequence length="217" mass="24573">MIELQNVSKSYTIKGGRRNILNGVSMALPWDNIAILGRNGAGKSTFLRMIAGIEEPDGGDIRRNKTISWPLGFRGSFHRELSGVENVRFVARIYGQDTEEMVEKVRDFAELGQFYHEPVKTYSSGMGARLAFGVSMAVNFEVYLVDEIMAVGDARFKAKSKKAFQDRLPYSRLVMVSHSMNNLREYCQTGLVLDSGKMTYYEDIEDAIKRYEQLNEA</sequence>